<dbReference type="Proteomes" id="UP000263012">
    <property type="component" value="Chromosome"/>
</dbReference>
<organism evidence="1 2">
    <name type="scientific">Halalkaliarchaeum desulfuricum</name>
    <dbReference type="NCBI Taxonomy" id="2055893"/>
    <lineage>
        <taxon>Archaea</taxon>
        <taxon>Methanobacteriati</taxon>
        <taxon>Methanobacteriota</taxon>
        <taxon>Stenosarchaea group</taxon>
        <taxon>Halobacteria</taxon>
        <taxon>Halobacteriales</taxon>
        <taxon>Haloferacaceae</taxon>
        <taxon>Halalkaliarchaeum</taxon>
    </lineage>
</organism>
<dbReference type="KEGG" id="hdf:AArcSl_2934"/>
<dbReference type="AlphaFoldDB" id="A0A343TN73"/>
<sequence length="62" mass="6335">MTAPVAVNSAVTAGISLQETGPHQGTSPLDRYELDAPGCSAIRTLSSVSAEMFERVLTADGG</sequence>
<evidence type="ECO:0000313" key="2">
    <source>
        <dbReference type="Proteomes" id="UP000263012"/>
    </source>
</evidence>
<reference evidence="2" key="1">
    <citation type="submission" date="2017-11" db="EMBL/GenBank/DDBJ databases">
        <title>Phenotypic and genomic properties of facultatively anaerobic sulfur-reducing natronoarchaea from hypersaline soda lakes.</title>
        <authorList>
            <person name="Sorokin D.Y."/>
            <person name="Kublanov I.V."/>
            <person name="Roman P."/>
            <person name="Sinninghe Damste J.S."/>
            <person name="Golyshin P.N."/>
            <person name="Rojo D."/>
            <person name="Ciordia S."/>
            <person name="Mena M.D.C."/>
            <person name="Ferrer M."/>
            <person name="Messina E."/>
            <person name="Smedile F."/>
            <person name="La Spada G."/>
            <person name="La Cono V."/>
            <person name="Yakimov M.M."/>
        </authorList>
    </citation>
    <scope>NUCLEOTIDE SEQUENCE [LARGE SCALE GENOMIC DNA]</scope>
    <source>
        <strain evidence="2">AArc-Sl</strain>
    </source>
</reference>
<evidence type="ECO:0000313" key="1">
    <source>
        <dbReference type="EMBL" id="AUX10545.1"/>
    </source>
</evidence>
<proteinExistence type="predicted"/>
<dbReference type="EMBL" id="CP025066">
    <property type="protein sequence ID" value="AUX10545.1"/>
    <property type="molecule type" value="Genomic_DNA"/>
</dbReference>
<dbReference type="RefSeq" id="WP_133412176.1">
    <property type="nucleotide sequence ID" value="NZ_CP025066.1"/>
</dbReference>
<keyword evidence="2" id="KW-1185">Reference proteome</keyword>
<name>A0A343TN73_9EURY</name>
<dbReference type="GeneID" id="39377322"/>
<protein>
    <submittedName>
        <fullName evidence="1">Uncharacterized protein</fullName>
    </submittedName>
</protein>
<gene>
    <name evidence="1" type="ORF">AArcSl_2934</name>
</gene>
<accession>A0A343TN73</accession>